<reference evidence="2" key="1">
    <citation type="submission" date="2018-05" db="EMBL/GenBank/DDBJ databases">
        <authorList>
            <person name="Lanie J.A."/>
            <person name="Ng W.-L."/>
            <person name="Kazmierczak K.M."/>
            <person name="Andrzejewski T.M."/>
            <person name="Davidsen T.M."/>
            <person name="Wayne K.J."/>
            <person name="Tettelin H."/>
            <person name="Glass J.I."/>
            <person name="Rusch D."/>
            <person name="Podicherti R."/>
            <person name="Tsui H.-C.T."/>
            <person name="Winkler M.E."/>
        </authorList>
    </citation>
    <scope>NUCLEOTIDE SEQUENCE</scope>
</reference>
<dbReference type="AlphaFoldDB" id="A0A382KNF9"/>
<dbReference type="Pfam" id="PF18603">
    <property type="entry name" value="LAL_C2"/>
    <property type="match status" value="1"/>
</dbReference>
<organism evidence="2">
    <name type="scientific">marine metagenome</name>
    <dbReference type="NCBI Taxonomy" id="408172"/>
    <lineage>
        <taxon>unclassified sequences</taxon>
        <taxon>metagenomes</taxon>
        <taxon>ecological metagenomes</taxon>
    </lineage>
</organism>
<proteinExistence type="predicted"/>
<gene>
    <name evidence="2" type="ORF">METZ01_LOCUS277969</name>
</gene>
<evidence type="ECO:0000313" key="2">
    <source>
        <dbReference type="EMBL" id="SVC25115.1"/>
    </source>
</evidence>
<sequence>VFRRVRGVNAARGCQAISEVTLTVNPGQRVRPLPEGNRYLGFIFAHADTPIEAEAALRRAYSQLEFEIEPTQ</sequence>
<protein>
    <recommendedName>
        <fullName evidence="1">L-amino acid ligase C-terminal domain-containing protein</fullName>
    </recommendedName>
</protein>
<accession>A0A382KNF9</accession>
<dbReference type="InterPro" id="IPR040570">
    <property type="entry name" value="LAL_C2"/>
</dbReference>
<feature type="non-terminal residue" evidence="2">
    <location>
        <position position="1"/>
    </location>
</feature>
<evidence type="ECO:0000259" key="1">
    <source>
        <dbReference type="Pfam" id="PF18603"/>
    </source>
</evidence>
<feature type="domain" description="L-amino acid ligase C-terminal" evidence="1">
    <location>
        <begin position="2"/>
        <end position="69"/>
    </location>
</feature>
<name>A0A382KNF9_9ZZZZ</name>
<dbReference type="Gene3D" id="3.30.470.20">
    <property type="entry name" value="ATP-grasp fold, B domain"/>
    <property type="match status" value="1"/>
</dbReference>
<dbReference type="EMBL" id="UINC01081352">
    <property type="protein sequence ID" value="SVC25115.1"/>
    <property type="molecule type" value="Genomic_DNA"/>
</dbReference>